<feature type="chain" id="PRO_5042845294" evidence="10">
    <location>
        <begin position="19"/>
        <end position="297"/>
    </location>
</feature>
<dbReference type="AlphaFoldDB" id="A0AAN9C3D6"/>
<evidence type="ECO:0000256" key="9">
    <source>
        <dbReference type="SAM" id="Phobius"/>
    </source>
</evidence>
<evidence type="ECO:0000256" key="6">
    <source>
        <dbReference type="ARBA" id="ARBA00023136"/>
    </source>
</evidence>
<feature type="transmembrane region" description="Helical" evidence="9">
    <location>
        <begin position="165"/>
        <end position="184"/>
    </location>
</feature>
<keyword evidence="3 7" id="KW-0813">Transport</keyword>
<sequence>MIFTTFFVVLQSFAIASGAQYVLSRHELSSFLTVNFAGGMGLTFGIYWAGGASGASLNPAVTLAFCLHGILEWWQYAHYAVAEMLGAFVAAAVQFGVFYDGINAYDGGTRATHGENATAGIFATFPNENVSTLNCYFDQVFGTFILISCILAVTDNRNMKPHKGLMPLALGGIVFAIGTCWAYNCGYAINPARDLGPRIFTAIAGWGVEPFSYRDYNWFWVPIVGPMSGAIVAWIVYNIFINLHWPDDEEEAELNQVLSVSPPGEKSENGDIKTGVVNPAYTGDQSLSINSDQKTKL</sequence>
<dbReference type="Proteomes" id="UP001374579">
    <property type="component" value="Unassembled WGS sequence"/>
</dbReference>
<evidence type="ECO:0000313" key="11">
    <source>
        <dbReference type="EMBL" id="KAK7116798.1"/>
    </source>
</evidence>
<dbReference type="Pfam" id="PF00230">
    <property type="entry name" value="MIP"/>
    <property type="match status" value="1"/>
</dbReference>
<dbReference type="NCBIfam" id="TIGR00861">
    <property type="entry name" value="MIP"/>
    <property type="match status" value="1"/>
</dbReference>
<name>A0AAN9C3D6_9CAEN</name>
<feature type="transmembrane region" description="Helical" evidence="9">
    <location>
        <begin position="79"/>
        <end position="99"/>
    </location>
</feature>
<evidence type="ECO:0000256" key="8">
    <source>
        <dbReference type="SAM" id="MobiDB-lite"/>
    </source>
</evidence>
<evidence type="ECO:0000256" key="1">
    <source>
        <dbReference type="ARBA" id="ARBA00004141"/>
    </source>
</evidence>
<dbReference type="Gene3D" id="1.20.1080.10">
    <property type="entry name" value="Glycerol uptake facilitator protein"/>
    <property type="match status" value="1"/>
</dbReference>
<dbReference type="InterPro" id="IPR050363">
    <property type="entry name" value="MIP/Aquaporin"/>
</dbReference>
<dbReference type="InterPro" id="IPR023271">
    <property type="entry name" value="Aquaporin-like"/>
</dbReference>
<gene>
    <name evidence="11" type="ORF">V1264_002413</name>
</gene>
<feature type="transmembrane region" description="Helical" evidence="9">
    <location>
        <begin position="218"/>
        <end position="240"/>
    </location>
</feature>
<feature type="transmembrane region" description="Helical" evidence="9">
    <location>
        <begin position="136"/>
        <end position="153"/>
    </location>
</feature>
<organism evidence="11 12">
    <name type="scientific">Littorina saxatilis</name>
    <dbReference type="NCBI Taxonomy" id="31220"/>
    <lineage>
        <taxon>Eukaryota</taxon>
        <taxon>Metazoa</taxon>
        <taxon>Spiralia</taxon>
        <taxon>Lophotrochozoa</taxon>
        <taxon>Mollusca</taxon>
        <taxon>Gastropoda</taxon>
        <taxon>Caenogastropoda</taxon>
        <taxon>Littorinimorpha</taxon>
        <taxon>Littorinoidea</taxon>
        <taxon>Littorinidae</taxon>
        <taxon>Littorina</taxon>
    </lineage>
</organism>
<keyword evidence="5 9" id="KW-1133">Transmembrane helix</keyword>
<dbReference type="EMBL" id="JBAMIC010000001">
    <property type="protein sequence ID" value="KAK7116798.1"/>
    <property type="molecule type" value="Genomic_DNA"/>
</dbReference>
<dbReference type="GO" id="GO:0015250">
    <property type="term" value="F:water channel activity"/>
    <property type="evidence" value="ECO:0007669"/>
    <property type="project" value="TreeGrafter"/>
</dbReference>
<dbReference type="GO" id="GO:0016323">
    <property type="term" value="C:basolateral plasma membrane"/>
    <property type="evidence" value="ECO:0007669"/>
    <property type="project" value="TreeGrafter"/>
</dbReference>
<evidence type="ECO:0000256" key="4">
    <source>
        <dbReference type="ARBA" id="ARBA00022692"/>
    </source>
</evidence>
<comment type="caution">
    <text evidence="11">The sequence shown here is derived from an EMBL/GenBank/DDBJ whole genome shotgun (WGS) entry which is preliminary data.</text>
</comment>
<dbReference type="PANTHER" id="PTHR43829">
    <property type="entry name" value="AQUAPORIN OR AQUAGLYCEROPORIN RELATED"/>
    <property type="match status" value="1"/>
</dbReference>
<feature type="transmembrane region" description="Helical" evidence="9">
    <location>
        <begin position="42"/>
        <end position="67"/>
    </location>
</feature>
<evidence type="ECO:0000256" key="3">
    <source>
        <dbReference type="ARBA" id="ARBA00022448"/>
    </source>
</evidence>
<keyword evidence="12" id="KW-1185">Reference proteome</keyword>
<dbReference type="PANTHER" id="PTHR43829:SF9">
    <property type="entry name" value="AQUAPORIN-9"/>
    <property type="match status" value="1"/>
</dbReference>
<feature type="signal peptide" evidence="10">
    <location>
        <begin position="1"/>
        <end position="18"/>
    </location>
</feature>
<comment type="subcellular location">
    <subcellularLocation>
        <location evidence="1">Membrane</location>
        <topology evidence="1">Multi-pass membrane protein</topology>
    </subcellularLocation>
</comment>
<dbReference type="CDD" id="cd00333">
    <property type="entry name" value="MIP"/>
    <property type="match status" value="1"/>
</dbReference>
<keyword evidence="4 7" id="KW-0812">Transmembrane</keyword>
<reference evidence="11 12" key="1">
    <citation type="submission" date="2024-02" db="EMBL/GenBank/DDBJ databases">
        <title>Chromosome-scale genome assembly of the rough periwinkle Littorina saxatilis.</title>
        <authorList>
            <person name="De Jode A."/>
            <person name="Faria R."/>
            <person name="Formenti G."/>
            <person name="Sims Y."/>
            <person name="Smith T.P."/>
            <person name="Tracey A."/>
            <person name="Wood J.M.D."/>
            <person name="Zagrodzka Z.B."/>
            <person name="Johannesson K."/>
            <person name="Butlin R.K."/>
            <person name="Leder E.H."/>
        </authorList>
    </citation>
    <scope>NUCLEOTIDE SEQUENCE [LARGE SCALE GENOMIC DNA]</scope>
    <source>
        <strain evidence="11">Snail1</strain>
        <tissue evidence="11">Muscle</tissue>
    </source>
</reference>
<comment type="similarity">
    <text evidence="2 7">Belongs to the MIP/aquaporin (TC 1.A.8) family.</text>
</comment>
<feature type="compositionally biased region" description="Polar residues" evidence="8">
    <location>
        <begin position="283"/>
        <end position="297"/>
    </location>
</feature>
<accession>A0AAN9C3D6</accession>
<dbReference type="InterPro" id="IPR000425">
    <property type="entry name" value="MIP"/>
</dbReference>
<dbReference type="SUPFAM" id="SSF81338">
    <property type="entry name" value="Aquaporin-like"/>
    <property type="match status" value="1"/>
</dbReference>
<evidence type="ECO:0000256" key="10">
    <source>
        <dbReference type="SAM" id="SignalP"/>
    </source>
</evidence>
<proteinExistence type="inferred from homology"/>
<evidence type="ECO:0000256" key="2">
    <source>
        <dbReference type="ARBA" id="ARBA00006175"/>
    </source>
</evidence>
<keyword evidence="10" id="KW-0732">Signal</keyword>
<protein>
    <submittedName>
        <fullName evidence="11">Uncharacterized protein</fullName>
    </submittedName>
</protein>
<feature type="region of interest" description="Disordered" evidence="8">
    <location>
        <begin position="259"/>
        <end position="297"/>
    </location>
</feature>
<evidence type="ECO:0000313" key="12">
    <source>
        <dbReference type="Proteomes" id="UP001374579"/>
    </source>
</evidence>
<dbReference type="GO" id="GO:0015254">
    <property type="term" value="F:glycerol channel activity"/>
    <property type="evidence" value="ECO:0007669"/>
    <property type="project" value="TreeGrafter"/>
</dbReference>
<evidence type="ECO:0000256" key="7">
    <source>
        <dbReference type="RuleBase" id="RU000477"/>
    </source>
</evidence>
<keyword evidence="6 9" id="KW-0472">Membrane</keyword>
<dbReference type="PRINTS" id="PR00783">
    <property type="entry name" value="MINTRINSICP"/>
</dbReference>
<evidence type="ECO:0000256" key="5">
    <source>
        <dbReference type="ARBA" id="ARBA00022989"/>
    </source>
</evidence>